<dbReference type="KEGG" id="egl:EGR_10699"/>
<organism evidence="1 2">
    <name type="scientific">Echinococcus granulosus</name>
    <name type="common">Hydatid tapeworm</name>
    <dbReference type="NCBI Taxonomy" id="6210"/>
    <lineage>
        <taxon>Eukaryota</taxon>
        <taxon>Metazoa</taxon>
        <taxon>Spiralia</taxon>
        <taxon>Lophotrochozoa</taxon>
        <taxon>Platyhelminthes</taxon>
        <taxon>Cestoda</taxon>
        <taxon>Eucestoda</taxon>
        <taxon>Cyclophyllidea</taxon>
        <taxon>Taeniidae</taxon>
        <taxon>Echinococcus</taxon>
        <taxon>Echinococcus granulosus group</taxon>
    </lineage>
</organism>
<dbReference type="GeneID" id="36346414"/>
<keyword evidence="2" id="KW-1185">Reference proteome</keyword>
<sequence length="135" mass="15926">MITFQTFVSPYSEPLNCFSQFKKEVFAKFLQNEKLLLCKVSYAPKEFYNHRLFSLKAELDHLKPMWPLGVMFNNEKHFPVSTDGIFIPTFTLMLLRLIACICTAQLTQRILTQQKTDFNVDIWYVIVRFKSLSPF</sequence>
<dbReference type="RefSeq" id="XP_024345632.1">
    <property type="nucleotide sequence ID" value="XM_024499948.1"/>
</dbReference>
<dbReference type="Proteomes" id="UP000019149">
    <property type="component" value="Unassembled WGS sequence"/>
</dbReference>
<dbReference type="EMBL" id="APAU02000255">
    <property type="protein sequence ID" value="EUB54436.1"/>
    <property type="molecule type" value="Genomic_DNA"/>
</dbReference>
<protein>
    <submittedName>
        <fullName evidence="1">Uncharacterized protein</fullName>
    </submittedName>
</protein>
<gene>
    <name evidence="1" type="ORF">EGR_10699</name>
</gene>
<evidence type="ECO:0000313" key="1">
    <source>
        <dbReference type="EMBL" id="EUB54436.1"/>
    </source>
</evidence>
<comment type="caution">
    <text evidence="1">The sequence shown here is derived from an EMBL/GenBank/DDBJ whole genome shotgun (WGS) entry which is preliminary data.</text>
</comment>
<dbReference type="CTD" id="36346414"/>
<evidence type="ECO:0000313" key="2">
    <source>
        <dbReference type="Proteomes" id="UP000019149"/>
    </source>
</evidence>
<proteinExistence type="predicted"/>
<accession>W6U1M8</accession>
<name>W6U1M8_ECHGR</name>
<dbReference type="AlphaFoldDB" id="W6U1M8"/>
<reference evidence="1 2" key="1">
    <citation type="journal article" date="2013" name="Nat. Genet.">
        <title>The genome of the hydatid tapeworm Echinococcus granulosus.</title>
        <authorList>
            <person name="Zheng H."/>
            <person name="Zhang W."/>
            <person name="Zhang L."/>
            <person name="Zhang Z."/>
            <person name="Li J."/>
            <person name="Lu G."/>
            <person name="Zhu Y."/>
            <person name="Wang Y."/>
            <person name="Huang Y."/>
            <person name="Liu J."/>
            <person name="Kang H."/>
            <person name="Chen J."/>
            <person name="Wang L."/>
            <person name="Chen A."/>
            <person name="Yu S."/>
            <person name="Gao Z."/>
            <person name="Jin L."/>
            <person name="Gu W."/>
            <person name="Wang Z."/>
            <person name="Zhao L."/>
            <person name="Shi B."/>
            <person name="Wen H."/>
            <person name="Lin R."/>
            <person name="Jones M.K."/>
            <person name="Brejova B."/>
            <person name="Vinar T."/>
            <person name="Zhao G."/>
            <person name="McManus D.P."/>
            <person name="Chen Z."/>
            <person name="Zhou Y."/>
            <person name="Wang S."/>
        </authorList>
    </citation>
    <scope>NUCLEOTIDE SEQUENCE [LARGE SCALE GENOMIC DNA]</scope>
</reference>